<gene>
    <name evidence="1" type="ORF">SPARVUS_LOCUS7050448</name>
</gene>
<evidence type="ECO:0000313" key="2">
    <source>
        <dbReference type="Proteomes" id="UP001162483"/>
    </source>
</evidence>
<reference evidence="1" key="1">
    <citation type="submission" date="2023-05" db="EMBL/GenBank/DDBJ databases">
        <authorList>
            <person name="Stuckert A."/>
        </authorList>
    </citation>
    <scope>NUCLEOTIDE SEQUENCE</scope>
</reference>
<organism evidence="1 2">
    <name type="scientific">Staurois parvus</name>
    <dbReference type="NCBI Taxonomy" id="386267"/>
    <lineage>
        <taxon>Eukaryota</taxon>
        <taxon>Metazoa</taxon>
        <taxon>Chordata</taxon>
        <taxon>Craniata</taxon>
        <taxon>Vertebrata</taxon>
        <taxon>Euteleostomi</taxon>
        <taxon>Amphibia</taxon>
        <taxon>Batrachia</taxon>
        <taxon>Anura</taxon>
        <taxon>Neobatrachia</taxon>
        <taxon>Ranoidea</taxon>
        <taxon>Ranidae</taxon>
        <taxon>Staurois</taxon>
    </lineage>
</organism>
<dbReference type="Proteomes" id="UP001162483">
    <property type="component" value="Unassembled WGS sequence"/>
</dbReference>
<keyword evidence="2" id="KW-1185">Reference proteome</keyword>
<comment type="caution">
    <text evidence="1">The sequence shown here is derived from an EMBL/GenBank/DDBJ whole genome shotgun (WGS) entry which is preliminary data.</text>
</comment>
<dbReference type="EMBL" id="CATNWA010014291">
    <property type="protein sequence ID" value="CAI9570087.1"/>
    <property type="molecule type" value="Genomic_DNA"/>
</dbReference>
<protein>
    <submittedName>
        <fullName evidence="1">Uncharacterized protein</fullName>
    </submittedName>
</protein>
<sequence length="69" mass="7458">YLLCAGVLHREAPDLLSSPNGALCSSSSPYATIESHFAMVAHTVVAKIIQPPLKLKLAEIRSTYGRLYS</sequence>
<proteinExistence type="predicted"/>
<name>A0ABN9DC94_9NEOB</name>
<accession>A0ABN9DC94</accession>
<evidence type="ECO:0000313" key="1">
    <source>
        <dbReference type="EMBL" id="CAI9570087.1"/>
    </source>
</evidence>
<feature type="non-terminal residue" evidence="1">
    <location>
        <position position="1"/>
    </location>
</feature>